<dbReference type="KEGG" id="eiv:EIN_152410"/>
<accession>A0A0A1U8N2</accession>
<dbReference type="AlphaFoldDB" id="A0A0A1U8N2"/>
<feature type="chain" id="PRO_5013288867" evidence="1">
    <location>
        <begin position="16"/>
        <end position="201"/>
    </location>
</feature>
<protein>
    <submittedName>
        <fullName evidence="2">Uncharacterized protein</fullName>
    </submittedName>
</protein>
<evidence type="ECO:0000256" key="1">
    <source>
        <dbReference type="SAM" id="SignalP"/>
    </source>
</evidence>
<dbReference type="GeneID" id="14890352"/>
<proteinExistence type="predicted"/>
<organism evidence="2 3">
    <name type="scientific">Entamoeba invadens IP1</name>
    <dbReference type="NCBI Taxonomy" id="370355"/>
    <lineage>
        <taxon>Eukaryota</taxon>
        <taxon>Amoebozoa</taxon>
        <taxon>Evosea</taxon>
        <taxon>Archamoebae</taxon>
        <taxon>Mastigamoebida</taxon>
        <taxon>Entamoebidae</taxon>
        <taxon>Entamoeba</taxon>
    </lineage>
</organism>
<reference evidence="2 3" key="1">
    <citation type="submission" date="2012-10" db="EMBL/GenBank/DDBJ databases">
        <authorList>
            <person name="Zafar N."/>
            <person name="Inman J."/>
            <person name="Hall N."/>
            <person name="Lorenzi H."/>
            <person name="Caler E."/>
        </authorList>
    </citation>
    <scope>NUCLEOTIDE SEQUENCE [LARGE SCALE GENOMIC DNA]</scope>
    <source>
        <strain evidence="2 3">IP1</strain>
    </source>
</reference>
<dbReference type="OrthoDB" id="28005at2759"/>
<keyword evidence="1" id="KW-0732">Signal</keyword>
<evidence type="ECO:0000313" key="3">
    <source>
        <dbReference type="Proteomes" id="UP000014680"/>
    </source>
</evidence>
<sequence length="201" mass="22801">METLLLCAFVMMTTADYIKLYDDGDFYEGFEVVNPDNLTVGIQDKDRSHWEVVTMLPGDKIVFTTNDSVSTTVQDKDKTYKTLRFHVKYDNDDLNNIPLNVKIFSTAYDSFNETTINNTAGYTIKVKKNKNMKAYIKLDQFNLNGEVSTIIFTRTGDSTTSVNLMFDELELDTKGTETDSYENSASSLLIGVLFFAIVLTF</sequence>
<name>A0A0A1U8N2_ENTIV</name>
<dbReference type="EMBL" id="KB206474">
    <property type="protein sequence ID" value="ELP91264.1"/>
    <property type="molecule type" value="Genomic_DNA"/>
</dbReference>
<dbReference type="RefSeq" id="XP_004258035.1">
    <property type="nucleotide sequence ID" value="XM_004257987.1"/>
</dbReference>
<dbReference type="VEuPathDB" id="AmoebaDB:EIN_152410"/>
<dbReference type="Proteomes" id="UP000014680">
    <property type="component" value="Unassembled WGS sequence"/>
</dbReference>
<evidence type="ECO:0000313" key="2">
    <source>
        <dbReference type="EMBL" id="ELP91264.1"/>
    </source>
</evidence>
<feature type="signal peptide" evidence="1">
    <location>
        <begin position="1"/>
        <end position="15"/>
    </location>
</feature>
<gene>
    <name evidence="2" type="ORF">EIN_152410</name>
</gene>
<keyword evidence="3" id="KW-1185">Reference proteome</keyword>